<comment type="caution">
    <text evidence="2">The sequence shown here is derived from an EMBL/GenBank/DDBJ whole genome shotgun (WGS) entry which is preliminary data.</text>
</comment>
<evidence type="ECO:0000313" key="2">
    <source>
        <dbReference type="EMBL" id="MBL7628569.1"/>
    </source>
</evidence>
<keyword evidence="3" id="KW-1185">Reference proteome</keyword>
<feature type="region of interest" description="Disordered" evidence="1">
    <location>
        <begin position="27"/>
        <end position="170"/>
    </location>
</feature>
<feature type="compositionally biased region" description="Low complexity" evidence="1">
    <location>
        <begin position="143"/>
        <end position="158"/>
    </location>
</feature>
<accession>A0A937RJN0</accession>
<dbReference type="RefSeq" id="WP_203004090.1">
    <property type="nucleotide sequence ID" value="NZ_JADWYU010000188.1"/>
</dbReference>
<reference evidence="2" key="1">
    <citation type="submission" date="2020-12" db="EMBL/GenBank/DDBJ databases">
        <title>Genomic characterization of non-nitrogen-fixing Frankia strains.</title>
        <authorList>
            <person name="Carlos-Shanley C."/>
            <person name="Guerra T."/>
            <person name="Hahn D."/>
        </authorList>
    </citation>
    <scope>NUCLEOTIDE SEQUENCE</scope>
    <source>
        <strain evidence="2">CN6</strain>
    </source>
</reference>
<feature type="compositionally biased region" description="Low complexity" evidence="1">
    <location>
        <begin position="42"/>
        <end position="60"/>
    </location>
</feature>
<feature type="compositionally biased region" description="Low complexity" evidence="1">
    <location>
        <begin position="127"/>
        <end position="136"/>
    </location>
</feature>
<sequence length="196" mass="20892">MSWTIDETRVRPFLSAADRRDLLTLLRRPGGTGQEPLGDAVATPAPGRAGLAGTGLATPRPATADPVAQAPKWKDLKDGKDFKDHKDNKDNKDWKDLKDWKDRKDSKDFKDTKDSKDFKDFKDGIDGAHPGAAAGRAPDDRPAAGLAPAGPGDAATAGMVTGDEPTRPGVIDEDDIGAVLRASRVNRYLRAAGVVI</sequence>
<dbReference type="AlphaFoldDB" id="A0A937RJN0"/>
<evidence type="ECO:0000313" key="3">
    <source>
        <dbReference type="Proteomes" id="UP000604475"/>
    </source>
</evidence>
<gene>
    <name evidence="2" type="ORF">I7412_15700</name>
</gene>
<dbReference type="Proteomes" id="UP000604475">
    <property type="component" value="Unassembled WGS sequence"/>
</dbReference>
<evidence type="ECO:0000256" key="1">
    <source>
        <dbReference type="SAM" id="MobiDB-lite"/>
    </source>
</evidence>
<dbReference type="EMBL" id="JAEACQ010000192">
    <property type="protein sequence ID" value="MBL7628569.1"/>
    <property type="molecule type" value="Genomic_DNA"/>
</dbReference>
<feature type="compositionally biased region" description="Basic and acidic residues" evidence="1">
    <location>
        <begin position="72"/>
        <end position="126"/>
    </location>
</feature>
<name>A0A937RJN0_9ACTN</name>
<proteinExistence type="predicted"/>
<protein>
    <submittedName>
        <fullName evidence="2">Uncharacterized protein</fullName>
    </submittedName>
</protein>
<organism evidence="2 3">
    <name type="scientific">Frankia nepalensis</name>
    <dbReference type="NCBI Taxonomy" id="1836974"/>
    <lineage>
        <taxon>Bacteria</taxon>
        <taxon>Bacillati</taxon>
        <taxon>Actinomycetota</taxon>
        <taxon>Actinomycetes</taxon>
        <taxon>Frankiales</taxon>
        <taxon>Frankiaceae</taxon>
        <taxon>Frankia</taxon>
    </lineage>
</organism>